<accession>A0A2P5SZ17</accession>
<dbReference type="InterPro" id="IPR000758">
    <property type="entry name" value="Enterovir_OMP"/>
</dbReference>
<evidence type="ECO:0000256" key="5">
    <source>
        <dbReference type="ARBA" id="ARBA00022452"/>
    </source>
</evidence>
<keyword evidence="5" id="KW-1134">Transmembrane beta strand</keyword>
<dbReference type="PANTHER" id="PTHR35892">
    <property type="entry name" value="OUTER MEMBRANE PROTEIN PAGN-RELATED"/>
    <property type="match status" value="1"/>
</dbReference>
<dbReference type="Gene3D" id="2.40.160.20">
    <property type="match status" value="1"/>
</dbReference>
<dbReference type="OrthoDB" id="6504170at2"/>
<gene>
    <name evidence="10" type="primary">ompX</name>
    <name evidence="10" type="ORF">CRV11_01265</name>
</gene>
<keyword evidence="7" id="KW-0732">Signal</keyword>
<dbReference type="SUPFAM" id="SSF56925">
    <property type="entry name" value="OMPA-like"/>
    <property type="match status" value="1"/>
</dbReference>
<evidence type="ECO:0000256" key="8">
    <source>
        <dbReference type="ARBA" id="ARBA00023136"/>
    </source>
</evidence>
<dbReference type="AlphaFoldDB" id="A0A2P5SZ17"/>
<dbReference type="RefSeq" id="WP_136131539.1">
    <property type="nucleotide sequence ID" value="NZ_PDKS01000001.1"/>
</dbReference>
<sequence length="171" mass="19439">MKKYAYSFVLACIMFLYINVSHAHIAIIGGVAHGSSKKMPIDSSGVNLKYRYEHEIYPISWINSFMYTSINKFQDNFYLKSQYYSICTGPSFRLNNWSSIYGGLGLGYGKFQSRHTVVINNKFLFSNFGPSLMMGIQFNPTKNFFIDLGYEAGIMKDNNINNVVAGIGYSF</sequence>
<dbReference type="InterPro" id="IPR011250">
    <property type="entry name" value="OMP/PagP_B-barrel"/>
</dbReference>
<evidence type="ECO:0000256" key="6">
    <source>
        <dbReference type="ARBA" id="ARBA00022692"/>
    </source>
</evidence>
<proteinExistence type="inferred from homology"/>
<comment type="similarity">
    <text evidence="3">Belongs to the outer membrane OOP (TC 1.B.6) superfamily. OmpX family.</text>
</comment>
<evidence type="ECO:0000256" key="7">
    <source>
        <dbReference type="ARBA" id="ARBA00022729"/>
    </source>
</evidence>
<comment type="caution">
    <text evidence="10">The sequence shown here is derived from an EMBL/GenBank/DDBJ whole genome shotgun (WGS) entry which is preliminary data.</text>
</comment>
<evidence type="ECO:0000256" key="9">
    <source>
        <dbReference type="ARBA" id="ARBA00023237"/>
    </source>
</evidence>
<keyword evidence="8" id="KW-0472">Membrane</keyword>
<reference evidence="10 11" key="1">
    <citation type="journal article" date="2018" name="Genome Biol. Evol.">
        <title>Cladogenesis and Genomic Streamlining in Extracellular Endosymbionts of Tropical Stink Bugs.</title>
        <authorList>
            <person name="Otero-Bravo A."/>
            <person name="Goffredi S."/>
            <person name="Sabree Z.L."/>
        </authorList>
    </citation>
    <scope>NUCLEOTIDE SEQUENCE [LARGE SCALE GENOMIC DNA]</scope>
    <source>
        <strain evidence="10 11">SoET</strain>
    </source>
</reference>
<dbReference type="Pfam" id="PF06316">
    <property type="entry name" value="Ail_Lom"/>
    <property type="match status" value="1"/>
</dbReference>
<dbReference type="PROSITE" id="PS00694">
    <property type="entry name" value="ENT_VIR_OMP_1"/>
    <property type="match status" value="1"/>
</dbReference>
<dbReference type="EMBL" id="PDKS01000001">
    <property type="protein sequence ID" value="PPI87542.1"/>
    <property type="molecule type" value="Genomic_DNA"/>
</dbReference>
<dbReference type="PANTHER" id="PTHR35892:SF3">
    <property type="entry name" value="OUTER MEMBRANE PROTEIN X"/>
    <property type="match status" value="1"/>
</dbReference>
<evidence type="ECO:0000256" key="3">
    <source>
        <dbReference type="ARBA" id="ARBA00011041"/>
    </source>
</evidence>
<evidence type="ECO:0000256" key="1">
    <source>
        <dbReference type="ARBA" id="ARBA00004141"/>
    </source>
</evidence>
<keyword evidence="6" id="KW-0812">Transmembrane</keyword>
<dbReference type="Proteomes" id="UP000296034">
    <property type="component" value="Unassembled WGS sequence"/>
</dbReference>
<dbReference type="PRINTS" id="PR00316">
    <property type="entry name" value="ENTEROVIROMP"/>
</dbReference>
<dbReference type="InterPro" id="IPR051723">
    <property type="entry name" value="Bact_OM_Invasion-Related"/>
</dbReference>
<evidence type="ECO:0000313" key="10">
    <source>
        <dbReference type="EMBL" id="PPI87542.1"/>
    </source>
</evidence>
<keyword evidence="9" id="KW-0998">Cell outer membrane</keyword>
<evidence type="ECO:0000256" key="4">
    <source>
        <dbReference type="ARBA" id="ARBA00020573"/>
    </source>
</evidence>
<dbReference type="GO" id="GO:0044384">
    <property type="term" value="C:host outer membrane"/>
    <property type="evidence" value="ECO:0007669"/>
    <property type="project" value="InterPro"/>
</dbReference>
<organism evidence="10 11">
    <name type="scientific">Candidatus Pantoea edessiphila</name>
    <dbReference type="NCBI Taxonomy" id="2044610"/>
    <lineage>
        <taxon>Bacteria</taxon>
        <taxon>Pseudomonadati</taxon>
        <taxon>Pseudomonadota</taxon>
        <taxon>Gammaproteobacteria</taxon>
        <taxon>Enterobacterales</taxon>
        <taxon>Erwiniaceae</taxon>
        <taxon>Pantoea</taxon>
    </lineage>
</organism>
<comment type="subcellular location">
    <subcellularLocation>
        <location evidence="2">Cell outer membrane</location>
    </subcellularLocation>
    <subcellularLocation>
        <location evidence="1">Membrane</location>
        <topology evidence="1">Multi-pass membrane protein</topology>
    </subcellularLocation>
</comment>
<name>A0A2P5SZ17_9GAMM</name>
<evidence type="ECO:0000256" key="2">
    <source>
        <dbReference type="ARBA" id="ARBA00004442"/>
    </source>
</evidence>
<dbReference type="GO" id="GO:0009279">
    <property type="term" value="C:cell outer membrane"/>
    <property type="evidence" value="ECO:0007669"/>
    <property type="project" value="UniProtKB-SubCell"/>
</dbReference>
<evidence type="ECO:0000313" key="11">
    <source>
        <dbReference type="Proteomes" id="UP000296034"/>
    </source>
</evidence>
<protein>
    <recommendedName>
        <fullName evidence="4">Outer membrane protein X</fullName>
    </recommendedName>
</protein>